<dbReference type="Proteomes" id="UP000320762">
    <property type="component" value="Unassembled WGS sequence"/>
</dbReference>
<dbReference type="EMBL" id="VDMD01000008">
    <property type="protein sequence ID" value="TRM63761.1"/>
    <property type="molecule type" value="Genomic_DNA"/>
</dbReference>
<evidence type="ECO:0000313" key="1">
    <source>
        <dbReference type="EMBL" id="TRM63761.1"/>
    </source>
</evidence>
<protein>
    <submittedName>
        <fullName evidence="1">Uncharacterized protein</fullName>
    </submittedName>
</protein>
<proteinExistence type="predicted"/>
<reference evidence="1 2" key="1">
    <citation type="journal article" date="2019" name="New Phytol.">
        <title>Comparative genomics reveals unique wood-decay strategies and fruiting body development in the Schizophyllaceae.</title>
        <authorList>
            <person name="Almasi E."/>
            <person name="Sahu N."/>
            <person name="Krizsan K."/>
            <person name="Balint B."/>
            <person name="Kovacs G.M."/>
            <person name="Kiss B."/>
            <person name="Cseklye J."/>
            <person name="Drula E."/>
            <person name="Henrissat B."/>
            <person name="Nagy I."/>
            <person name="Chovatia M."/>
            <person name="Adam C."/>
            <person name="LaButti K."/>
            <person name="Lipzen A."/>
            <person name="Riley R."/>
            <person name="Grigoriev I.V."/>
            <person name="Nagy L.G."/>
        </authorList>
    </citation>
    <scope>NUCLEOTIDE SEQUENCE [LARGE SCALE GENOMIC DNA]</scope>
    <source>
        <strain evidence="1 2">NL-1724</strain>
    </source>
</reference>
<accession>A0A550CG27</accession>
<evidence type="ECO:0000313" key="2">
    <source>
        <dbReference type="Proteomes" id="UP000320762"/>
    </source>
</evidence>
<name>A0A550CG27_9AGAR</name>
<comment type="caution">
    <text evidence="1">The sequence shown here is derived from an EMBL/GenBank/DDBJ whole genome shotgun (WGS) entry which is preliminary data.</text>
</comment>
<gene>
    <name evidence="1" type="ORF">BD626DRAFT_492625</name>
</gene>
<sequence length="156" mass="17330">MICACEDSLHNVGLAISWRVYFHSTTPNSSSPSSYTVPCWPRHPFPRHSSPRPRVGSPYCVNSYTRSALRSGRHRCRHVLGQPSTSLWTPSTFERRVFDCPPLRVAADLRIRRPGAVDAACRMIDDRMDANGACGVGGGQRGFQEADTCDVVLVPW</sequence>
<dbReference type="AlphaFoldDB" id="A0A550CG27"/>
<organism evidence="1 2">
    <name type="scientific">Schizophyllum amplum</name>
    <dbReference type="NCBI Taxonomy" id="97359"/>
    <lineage>
        <taxon>Eukaryota</taxon>
        <taxon>Fungi</taxon>
        <taxon>Dikarya</taxon>
        <taxon>Basidiomycota</taxon>
        <taxon>Agaricomycotina</taxon>
        <taxon>Agaricomycetes</taxon>
        <taxon>Agaricomycetidae</taxon>
        <taxon>Agaricales</taxon>
        <taxon>Schizophyllaceae</taxon>
        <taxon>Schizophyllum</taxon>
    </lineage>
</organism>
<keyword evidence="2" id="KW-1185">Reference proteome</keyword>